<organism evidence="1 2">
    <name type="scientific">Auricularia subglabra (strain TFB-10046 / SS5)</name>
    <name type="common">White-rot fungus</name>
    <name type="synonym">Auricularia delicata (strain TFB10046)</name>
    <dbReference type="NCBI Taxonomy" id="717982"/>
    <lineage>
        <taxon>Eukaryota</taxon>
        <taxon>Fungi</taxon>
        <taxon>Dikarya</taxon>
        <taxon>Basidiomycota</taxon>
        <taxon>Agaricomycotina</taxon>
        <taxon>Agaricomycetes</taxon>
        <taxon>Auriculariales</taxon>
        <taxon>Auriculariaceae</taxon>
        <taxon>Auricularia</taxon>
    </lineage>
</organism>
<dbReference type="InParanoid" id="J0CXN5"/>
<reference evidence="2" key="1">
    <citation type="journal article" date="2012" name="Science">
        <title>The Paleozoic origin of enzymatic lignin decomposition reconstructed from 31 fungal genomes.</title>
        <authorList>
            <person name="Floudas D."/>
            <person name="Binder M."/>
            <person name="Riley R."/>
            <person name="Barry K."/>
            <person name="Blanchette R.A."/>
            <person name="Henrissat B."/>
            <person name="Martinez A.T."/>
            <person name="Otillar R."/>
            <person name="Spatafora J.W."/>
            <person name="Yadav J.S."/>
            <person name="Aerts A."/>
            <person name="Benoit I."/>
            <person name="Boyd A."/>
            <person name="Carlson A."/>
            <person name="Copeland A."/>
            <person name="Coutinho P.M."/>
            <person name="de Vries R.P."/>
            <person name="Ferreira P."/>
            <person name="Findley K."/>
            <person name="Foster B."/>
            <person name="Gaskell J."/>
            <person name="Glotzer D."/>
            <person name="Gorecki P."/>
            <person name="Heitman J."/>
            <person name="Hesse C."/>
            <person name="Hori C."/>
            <person name="Igarashi K."/>
            <person name="Jurgens J.A."/>
            <person name="Kallen N."/>
            <person name="Kersten P."/>
            <person name="Kohler A."/>
            <person name="Kuees U."/>
            <person name="Kumar T.K.A."/>
            <person name="Kuo A."/>
            <person name="LaButti K."/>
            <person name="Larrondo L.F."/>
            <person name="Lindquist E."/>
            <person name="Ling A."/>
            <person name="Lombard V."/>
            <person name="Lucas S."/>
            <person name="Lundell T."/>
            <person name="Martin R."/>
            <person name="McLaughlin D.J."/>
            <person name="Morgenstern I."/>
            <person name="Morin E."/>
            <person name="Murat C."/>
            <person name="Nagy L.G."/>
            <person name="Nolan M."/>
            <person name="Ohm R.A."/>
            <person name="Patyshakuliyeva A."/>
            <person name="Rokas A."/>
            <person name="Ruiz-Duenas F.J."/>
            <person name="Sabat G."/>
            <person name="Salamov A."/>
            <person name="Samejima M."/>
            <person name="Schmutz J."/>
            <person name="Slot J.C."/>
            <person name="St John F."/>
            <person name="Stenlid J."/>
            <person name="Sun H."/>
            <person name="Sun S."/>
            <person name="Syed K."/>
            <person name="Tsang A."/>
            <person name="Wiebenga A."/>
            <person name="Young D."/>
            <person name="Pisabarro A."/>
            <person name="Eastwood D.C."/>
            <person name="Martin F."/>
            <person name="Cullen D."/>
            <person name="Grigoriev I.V."/>
            <person name="Hibbett D.S."/>
        </authorList>
    </citation>
    <scope>NUCLEOTIDE SEQUENCE [LARGE SCALE GENOMIC DNA]</scope>
    <source>
        <strain evidence="2">TFB10046</strain>
    </source>
</reference>
<evidence type="ECO:0000313" key="2">
    <source>
        <dbReference type="Proteomes" id="UP000006514"/>
    </source>
</evidence>
<gene>
    <name evidence="1" type="ORF">AURDEDRAFT_188694</name>
</gene>
<accession>J0CXN5</accession>
<dbReference type="Proteomes" id="UP000006514">
    <property type="component" value="Unassembled WGS sequence"/>
</dbReference>
<evidence type="ECO:0000313" key="1">
    <source>
        <dbReference type="EMBL" id="EJD35566.1"/>
    </source>
</evidence>
<proteinExistence type="predicted"/>
<name>J0CXN5_AURST</name>
<sequence length="383" mass="42933">MDEPYSRVSVPFAFRFSDAVNGQWLPVTPDYFDSSNLRRTDPPEELHLITWVVDDFMPFHAQRIVAAIEALRDHLATCCEKLPAGPHSHRDSPATRIRAFAPPSLMPSPIYHKSSQFPAVHQHDNRCPAAVIFLQGLTADMLPIVLAHLWVCHNFIVSDITSDGLSADYTVALLDRRLARHARCFVRATLGPSETALDLLLVEIAMHGEKRMRLANTFVKTRRRKEQLPHQTRSTFMHQLAYIRKQLEYADGGVHAGTFRLFLQPLAAAATIAEVGLHDLWEPDSSGETQGDRMQHTWGHWPRESSMTDFAPQRASKFCTTGEAQISRGRVARLALDARCEIYVPGASGFAVHISDHCAMEIYLSLPAPAKHKGLVNGFFGRK</sequence>
<dbReference type="EMBL" id="JH687886">
    <property type="protein sequence ID" value="EJD35566.1"/>
    <property type="molecule type" value="Genomic_DNA"/>
</dbReference>
<dbReference type="AlphaFoldDB" id="J0CXN5"/>
<dbReference type="KEGG" id="adl:AURDEDRAFT_188694"/>
<protein>
    <submittedName>
        <fullName evidence="1">Uncharacterized protein</fullName>
    </submittedName>
</protein>
<keyword evidence="2" id="KW-1185">Reference proteome</keyword>